<comment type="caution">
    <text evidence="1">The sequence shown here is derived from an EMBL/GenBank/DDBJ whole genome shotgun (WGS) entry which is preliminary data.</text>
</comment>
<dbReference type="PANTHER" id="PTHR12224:SF0">
    <property type="entry name" value="BETA-1,4-MANNOSYL-GLYCOPROTEIN 4-BETA-N-ACETYLGLUCOSAMINYLTRANSFERASE"/>
    <property type="match status" value="1"/>
</dbReference>
<sequence length="284" mass="34076">MVYDCFIFFNELDLLEIRLNEMDSVVDKFVIVEADRTFQNDAKPFIFEQNKERYAKFLHKIIHVKLTKYPLFIPVINPFSPWKLEFYQRNSILKGLKGCKLDDVVLISDIDEIPRASVIKEYQEKGIDRIYGLKMDMFMYFFNHKLIYDKESRMTKEESVNGIWFGTAMLPYKLLKQTPVRIRKTLMRTLRRKQVYDIIPNAGWHFTFMGGFNKIKQKLEAFSHTEYNLDRIKDENFINDCLCSGKDILGRNMEFQVMPTIESLPEYLKREEVQQKFSEHFYKR</sequence>
<reference evidence="2" key="1">
    <citation type="journal article" date="2019" name="Int. J. Syst. Evol. Microbiol.">
        <title>The Global Catalogue of Microorganisms (GCM) 10K type strain sequencing project: providing services to taxonomists for standard genome sequencing and annotation.</title>
        <authorList>
            <consortium name="The Broad Institute Genomics Platform"/>
            <consortium name="The Broad Institute Genome Sequencing Center for Infectious Disease"/>
            <person name="Wu L."/>
            <person name="Ma J."/>
        </authorList>
    </citation>
    <scope>NUCLEOTIDE SEQUENCE [LARGE SCALE GENOMIC DNA]</scope>
    <source>
        <strain evidence="2">KCTC 42107</strain>
    </source>
</reference>
<dbReference type="RefSeq" id="WP_379820025.1">
    <property type="nucleotide sequence ID" value="NZ_JBHUMD010000006.1"/>
</dbReference>
<gene>
    <name evidence="1" type="ORF">ACFSR3_05190</name>
</gene>
<dbReference type="InterPro" id="IPR006813">
    <property type="entry name" value="Glyco_trans_17"/>
</dbReference>
<organism evidence="1 2">
    <name type="scientific">Flavobacterium suzhouense</name>
    <dbReference type="NCBI Taxonomy" id="1529638"/>
    <lineage>
        <taxon>Bacteria</taxon>
        <taxon>Pseudomonadati</taxon>
        <taxon>Bacteroidota</taxon>
        <taxon>Flavobacteriia</taxon>
        <taxon>Flavobacteriales</taxon>
        <taxon>Flavobacteriaceae</taxon>
        <taxon>Flavobacterium</taxon>
    </lineage>
</organism>
<dbReference type="Proteomes" id="UP001597480">
    <property type="component" value="Unassembled WGS sequence"/>
</dbReference>
<accession>A0ABW5NRU3</accession>
<evidence type="ECO:0000313" key="1">
    <source>
        <dbReference type="EMBL" id="MFD2601443.1"/>
    </source>
</evidence>
<name>A0ABW5NRU3_9FLAO</name>
<keyword evidence="2" id="KW-1185">Reference proteome</keyword>
<dbReference type="Pfam" id="PF04724">
    <property type="entry name" value="Glyco_transf_17"/>
    <property type="match status" value="1"/>
</dbReference>
<dbReference type="EMBL" id="JBHUMD010000006">
    <property type="protein sequence ID" value="MFD2601443.1"/>
    <property type="molecule type" value="Genomic_DNA"/>
</dbReference>
<protein>
    <recommendedName>
        <fullName evidence="3">Beta-1,4-mannosyl-glycoprotein beta-1,4-N-acetylglucosaminyltransferase</fullName>
    </recommendedName>
</protein>
<dbReference type="PANTHER" id="PTHR12224">
    <property type="entry name" value="BETA-1,4-MANNOSYL-GLYCOPROTEIN BETA-1,4-N-ACETYLGLUCOSAMINYL-TRANSFERASE"/>
    <property type="match status" value="1"/>
</dbReference>
<evidence type="ECO:0008006" key="3">
    <source>
        <dbReference type="Google" id="ProtNLM"/>
    </source>
</evidence>
<evidence type="ECO:0000313" key="2">
    <source>
        <dbReference type="Proteomes" id="UP001597480"/>
    </source>
</evidence>
<proteinExistence type="predicted"/>